<dbReference type="InterPro" id="IPR041680">
    <property type="entry name" value="PH_8"/>
</dbReference>
<evidence type="ECO:0000256" key="1">
    <source>
        <dbReference type="SAM" id="MobiDB-lite"/>
    </source>
</evidence>
<dbReference type="InterPro" id="IPR011993">
    <property type="entry name" value="PH-like_dom_sf"/>
</dbReference>
<dbReference type="AlphaFoldDB" id="A0A0B6ZR95"/>
<name>A0A0B6ZR95_9EUPU</name>
<feature type="compositionally biased region" description="Basic residues" evidence="1">
    <location>
        <begin position="49"/>
        <end position="59"/>
    </location>
</feature>
<protein>
    <recommendedName>
        <fullName evidence="2">Pleckstrin homology domain-containing protein</fullName>
    </recommendedName>
</protein>
<feature type="domain" description="Pleckstrin homology" evidence="2">
    <location>
        <begin position="86"/>
        <end position="168"/>
    </location>
</feature>
<dbReference type="EMBL" id="HACG01024218">
    <property type="protein sequence ID" value="CEK71083.1"/>
    <property type="molecule type" value="Transcribed_RNA"/>
</dbReference>
<feature type="non-terminal residue" evidence="3">
    <location>
        <position position="256"/>
    </location>
</feature>
<dbReference type="SUPFAM" id="SSF50729">
    <property type="entry name" value="PH domain-like"/>
    <property type="match status" value="1"/>
</dbReference>
<reference evidence="3" key="1">
    <citation type="submission" date="2014-12" db="EMBL/GenBank/DDBJ databases">
        <title>Insight into the proteome of Arion vulgaris.</title>
        <authorList>
            <person name="Aradska J."/>
            <person name="Bulat T."/>
            <person name="Smidak R."/>
            <person name="Sarate P."/>
            <person name="Gangsoo J."/>
            <person name="Sialana F."/>
            <person name="Bilban M."/>
            <person name="Lubec G."/>
        </authorList>
    </citation>
    <scope>NUCLEOTIDE SEQUENCE</scope>
    <source>
        <tissue evidence="3">Skin</tissue>
    </source>
</reference>
<feature type="compositionally biased region" description="Low complexity" evidence="1">
    <location>
        <begin position="29"/>
        <end position="48"/>
    </location>
</feature>
<accession>A0A0B6ZR95</accession>
<dbReference type="FunFam" id="2.30.29.30:FF:000011">
    <property type="entry name" value="Oxysterol-binding protein"/>
    <property type="match status" value="1"/>
</dbReference>
<evidence type="ECO:0000259" key="2">
    <source>
        <dbReference type="Pfam" id="PF15409"/>
    </source>
</evidence>
<proteinExistence type="predicted"/>
<dbReference type="Gene3D" id="2.30.29.30">
    <property type="entry name" value="Pleckstrin-homology domain (PH domain)/Phosphotyrosine-binding domain (PTB)"/>
    <property type="match status" value="1"/>
</dbReference>
<dbReference type="Pfam" id="PF15409">
    <property type="entry name" value="PH_8"/>
    <property type="match status" value="1"/>
</dbReference>
<feature type="compositionally biased region" description="Basic and acidic residues" evidence="1">
    <location>
        <begin position="1"/>
        <end position="14"/>
    </location>
</feature>
<feature type="region of interest" description="Disordered" evidence="1">
    <location>
        <begin position="1"/>
        <end position="64"/>
    </location>
</feature>
<organism evidence="3">
    <name type="scientific">Arion vulgaris</name>
    <dbReference type="NCBI Taxonomy" id="1028688"/>
    <lineage>
        <taxon>Eukaryota</taxon>
        <taxon>Metazoa</taxon>
        <taxon>Spiralia</taxon>
        <taxon>Lophotrochozoa</taxon>
        <taxon>Mollusca</taxon>
        <taxon>Gastropoda</taxon>
        <taxon>Heterobranchia</taxon>
        <taxon>Euthyneura</taxon>
        <taxon>Panpulmonata</taxon>
        <taxon>Eupulmonata</taxon>
        <taxon>Stylommatophora</taxon>
        <taxon>Helicina</taxon>
        <taxon>Arionoidea</taxon>
        <taxon>Arionidae</taxon>
        <taxon>Arion</taxon>
    </lineage>
</organism>
<gene>
    <name evidence="3" type="primary">ORF76863</name>
</gene>
<sequence>MSGDSKKHFRHSDTATDSDGSEDDNLSLVSSQVESTTSVVTAHTSSVKVQKKRSSSNRKSRQEWDVVEGLKAGQKCEEKPEKYQGHIMKKRKWPLKGWHKRFFVLERGILTYAKSYADIQKGKYHGIMDIGLAVITYKQHSQLLDIDAEEQVHHIKVKEKGKFDELLSKLRHHRLYRQHELVYGTKDASRHTQITSPAEEMPKLTNANLPELALQHPLKQEIIRQASFKEGQGRVLAWLLGSAGFEQSGKSLQSCQ</sequence>
<evidence type="ECO:0000313" key="3">
    <source>
        <dbReference type="EMBL" id="CEK71083.1"/>
    </source>
</evidence>